<dbReference type="Proteomes" id="UP000689195">
    <property type="component" value="Unassembled WGS sequence"/>
</dbReference>
<dbReference type="InterPro" id="IPR003607">
    <property type="entry name" value="HD/PDEase_dom"/>
</dbReference>
<dbReference type="PROSITE" id="PS00126">
    <property type="entry name" value="PDEASE_I_1"/>
    <property type="match status" value="1"/>
</dbReference>
<dbReference type="SMART" id="SM00471">
    <property type="entry name" value="HDc"/>
    <property type="match status" value="1"/>
</dbReference>
<keyword evidence="6" id="KW-1185">Reference proteome</keyword>
<comment type="caution">
    <text evidence="5">The sequence shown here is derived from an EMBL/GenBank/DDBJ whole genome shotgun (WGS) entry which is preliminary data.</text>
</comment>
<dbReference type="PROSITE" id="PS50082">
    <property type="entry name" value="WD_REPEATS_2"/>
    <property type="match status" value="1"/>
</dbReference>
<feature type="coiled-coil region" evidence="3">
    <location>
        <begin position="150"/>
        <end position="177"/>
    </location>
</feature>
<keyword evidence="2" id="KW-0479">Metal-binding</keyword>
<dbReference type="CDD" id="cd00077">
    <property type="entry name" value="HDc"/>
    <property type="match status" value="1"/>
</dbReference>
<dbReference type="GO" id="GO:0007165">
    <property type="term" value="P:signal transduction"/>
    <property type="evidence" value="ECO:0007669"/>
    <property type="project" value="InterPro"/>
</dbReference>
<evidence type="ECO:0000256" key="2">
    <source>
        <dbReference type="RuleBase" id="RU363067"/>
    </source>
</evidence>
<comment type="cofactor">
    <cofactor evidence="2">
        <name>a divalent metal cation</name>
        <dbReference type="ChEBI" id="CHEBI:60240"/>
    </cofactor>
    <text evidence="2">Binds 2 divalent metal cations per subunit. Site 1 may preferentially bind zinc ions, while site 2 has a preference for magnesium and/or manganese ions.</text>
</comment>
<dbReference type="InterPro" id="IPR002073">
    <property type="entry name" value="PDEase_catalytic_dom"/>
</dbReference>
<dbReference type="InterPro" id="IPR023174">
    <property type="entry name" value="PDEase_CS"/>
</dbReference>
<gene>
    <name evidence="5" type="ORF">PPENT_87.1.T1660038</name>
</gene>
<dbReference type="GO" id="GO:0046872">
    <property type="term" value="F:metal ion binding"/>
    <property type="evidence" value="ECO:0007669"/>
    <property type="project" value="UniProtKB-KW"/>
</dbReference>
<proteinExistence type="inferred from homology"/>
<dbReference type="SMART" id="SM00320">
    <property type="entry name" value="WD40"/>
    <property type="match status" value="4"/>
</dbReference>
<reference evidence="5" key="1">
    <citation type="submission" date="2021-01" db="EMBL/GenBank/DDBJ databases">
        <authorList>
            <consortium name="Genoscope - CEA"/>
            <person name="William W."/>
        </authorList>
    </citation>
    <scope>NUCLEOTIDE SEQUENCE</scope>
</reference>
<evidence type="ECO:0000256" key="1">
    <source>
        <dbReference type="PROSITE-ProRule" id="PRU00221"/>
    </source>
</evidence>
<dbReference type="PROSITE" id="PS51845">
    <property type="entry name" value="PDEASE_I_2"/>
    <property type="match status" value="1"/>
</dbReference>
<dbReference type="PROSITE" id="PS00678">
    <property type="entry name" value="WD_REPEATS_1"/>
    <property type="match status" value="1"/>
</dbReference>
<keyword evidence="3" id="KW-0175">Coiled coil</keyword>
<evidence type="ECO:0000313" key="5">
    <source>
        <dbReference type="EMBL" id="CAD8212007.1"/>
    </source>
</evidence>
<dbReference type="GO" id="GO:0004114">
    <property type="term" value="F:3',5'-cyclic-nucleotide phosphodiesterase activity"/>
    <property type="evidence" value="ECO:0007669"/>
    <property type="project" value="InterPro"/>
</dbReference>
<dbReference type="Pfam" id="PF00233">
    <property type="entry name" value="PDEase_I"/>
    <property type="match status" value="1"/>
</dbReference>
<evidence type="ECO:0000256" key="3">
    <source>
        <dbReference type="SAM" id="Coils"/>
    </source>
</evidence>
<name>A0A8S1YH18_9CILI</name>
<dbReference type="EC" id="3.1.4.-" evidence="2"/>
<feature type="repeat" description="WD" evidence="1">
    <location>
        <begin position="1135"/>
        <end position="1176"/>
    </location>
</feature>
<sequence length="1307" mass="154086">MKQDDSQTPSLCGYLNFFQVLKDMESEGLISQQEKRLIKQKLTIKEPTLMLLLSKQQEDTQIKSELLCYVSSLQMTRSKSHTQEFGSSKKQGQQFQSQTIQLMDQLIIQLKCMQQYPNHNITQEFKSKIEQLRIVFNSLDQDEEIDYSFIEQHQQNYQQIKQRYSRYMNSLLELMDEKVEPKDIKAFLNTFLNQLIGCESYSFIILKDQKVQIHQEDKFEEFPINKDVIDELVNLQQITEVHSLNTIKQYYQTSNNFILKITDFEYFIMQLDPNFMSFVILSNKYNYVDSLIELAQFVIYTSQQIKVQYFSILSIGDTILEFGLEIVRCSKYLLIENILQTINKQYQIHEIFENQSNVVTLKFKDSSSQYLFATNLDLKKQQDLLIYNTINQIYQRYQQFIKQCYERMQFYKYFLRSKNLFMIDFDKQGRLRFLSRALSQKIKTQFQIDKIQIDSTYKQIFTSNQQMLLNIENYISNTKWKLTQQDEDQNKQYEIFIRKEEKQFKGFTLILLENEWVRKKTQPPINGKTIRKQLLQTETMDYIKKLEEFNPDIRNSVVAMYMPQTQDFNPTAQQTQKTPTLVFRKIDKEQVVGKNSFFFKQREEERRFMKTNPNKFNESHLIIKEEDNQLDTLDFNIHLIKSTIEKQRIVWSILERNNFNQIFALPQDKLINFLNEMETQYNMNNNPYHNFDHGVAVMQAVNCFMKSLTKKIDQQFFNNITKFCLLLSALCHDVAHTGKTNAYEANSLSQLAIRYHDKVILEQHHAATTIKILRDSQTNILCNFSDQDFRTFRKQLISNILSTDMQEHFKMLKEFESRIEQYGNDPEDLSLLCGMITHAADFNGTARKWPQSRLWSDKINQEYSAQYAEEGKKGYPQQPFMKDLDKLHVMSKNEIGFIKVIVRPLYCQLNLFGKGAFQICLDNLDETIFEWEKVYQQEVKALQQQGKPDLKWYIQQKAAQNVKERLYGYPNHLNQLPVQTQIKYSIPTEFVGCINDQDQKDVIKILKFTHLKWLAKNNSFALGYNKINNQKRQGHLSIFDLNDWKLFYKKFANDEAMVGILNQEYLNKVFGIGSNGGIYTIEKGQGGLEQRPVLETKISQITEGAFSPNHYKIAFSSQDKLIYLYDVQSEQKETLIGHGKEVYTVQWNPENSLIISGADDETIRLWDASSREEILNLKRHNLGVKKVRWNRNGTYFATTGKDKQTLLFDLRKLDTEIFKLHQNQVDTIFWHPKYQNIFLTGDANGSISCYNINAPTEPMYIQHVPETIVTDLSLDSSGSMMSVIRAKQVQPDQKISMADQISIYKTA</sequence>
<keyword evidence="2" id="KW-0378">Hydrolase</keyword>
<accession>A0A8S1YH18</accession>
<dbReference type="Pfam" id="PF00400">
    <property type="entry name" value="WD40"/>
    <property type="match status" value="2"/>
</dbReference>
<dbReference type="InterPro" id="IPR001680">
    <property type="entry name" value="WD40_rpt"/>
</dbReference>
<keyword evidence="1" id="KW-0853">WD repeat</keyword>
<dbReference type="PANTHER" id="PTHR11347">
    <property type="entry name" value="CYCLIC NUCLEOTIDE PHOSPHODIESTERASE"/>
    <property type="match status" value="1"/>
</dbReference>
<comment type="similarity">
    <text evidence="2">Belongs to the cyclic nucleotide phosphodiesterase family.</text>
</comment>
<dbReference type="EMBL" id="CAJJDO010000166">
    <property type="protein sequence ID" value="CAD8212007.1"/>
    <property type="molecule type" value="Genomic_DNA"/>
</dbReference>
<evidence type="ECO:0000259" key="4">
    <source>
        <dbReference type="PROSITE" id="PS51845"/>
    </source>
</evidence>
<dbReference type="PROSITE" id="PS50294">
    <property type="entry name" value="WD_REPEATS_REGION"/>
    <property type="match status" value="1"/>
</dbReference>
<dbReference type="OrthoDB" id="74705at2759"/>
<evidence type="ECO:0000313" key="6">
    <source>
        <dbReference type="Proteomes" id="UP000689195"/>
    </source>
</evidence>
<feature type="domain" description="PDEase" evidence="4">
    <location>
        <begin position="601"/>
        <end position="938"/>
    </location>
</feature>
<dbReference type="InterPro" id="IPR019775">
    <property type="entry name" value="WD40_repeat_CS"/>
</dbReference>
<organism evidence="5 6">
    <name type="scientific">Paramecium pentaurelia</name>
    <dbReference type="NCBI Taxonomy" id="43138"/>
    <lineage>
        <taxon>Eukaryota</taxon>
        <taxon>Sar</taxon>
        <taxon>Alveolata</taxon>
        <taxon>Ciliophora</taxon>
        <taxon>Intramacronucleata</taxon>
        <taxon>Oligohymenophorea</taxon>
        <taxon>Peniculida</taxon>
        <taxon>Parameciidae</taxon>
        <taxon>Paramecium</taxon>
    </lineage>
</organism>
<protein>
    <recommendedName>
        <fullName evidence="2">Phosphodiesterase</fullName>
        <ecNumber evidence="2">3.1.4.-</ecNumber>
    </recommendedName>
</protein>